<evidence type="ECO:0000313" key="4">
    <source>
        <dbReference type="Proteomes" id="UP000238730"/>
    </source>
</evidence>
<feature type="transmembrane region" description="Helical" evidence="1">
    <location>
        <begin position="6"/>
        <end position="29"/>
    </location>
</feature>
<accession>A0A2S7VSS9</accession>
<dbReference type="AlphaFoldDB" id="A0A2S7VSS9"/>
<evidence type="ECO:0000256" key="1">
    <source>
        <dbReference type="SAM" id="Phobius"/>
    </source>
</evidence>
<reference evidence="3 4" key="1">
    <citation type="submission" date="2016-12" db="EMBL/GenBank/DDBJ databases">
        <title>Diversity of luminous bacteria.</title>
        <authorList>
            <person name="Yoshizawa S."/>
            <person name="Kogure K."/>
        </authorList>
    </citation>
    <scope>NUCLEOTIDE SEQUENCE [LARGE SCALE GENOMIC DNA]</scope>
    <source>
        <strain evidence="3 4">LC1-200</strain>
    </source>
</reference>
<comment type="caution">
    <text evidence="3">The sequence shown here is derived from an EMBL/GenBank/DDBJ whole genome shotgun (WGS) entry which is preliminary data.</text>
</comment>
<name>A0A2S7VSS9_PHOAN</name>
<dbReference type="InterPro" id="IPR013766">
    <property type="entry name" value="Thioredoxin_domain"/>
</dbReference>
<keyword evidence="1" id="KW-0812">Transmembrane</keyword>
<dbReference type="Proteomes" id="UP000238730">
    <property type="component" value="Unassembled WGS sequence"/>
</dbReference>
<keyword evidence="1" id="KW-1133">Transmembrane helix</keyword>
<gene>
    <name evidence="3" type="ORF">BTO08_14175</name>
</gene>
<dbReference type="GO" id="GO:0045454">
    <property type="term" value="P:cell redox homeostasis"/>
    <property type="evidence" value="ECO:0007669"/>
    <property type="project" value="TreeGrafter"/>
</dbReference>
<feature type="transmembrane region" description="Helical" evidence="1">
    <location>
        <begin position="38"/>
        <end position="58"/>
    </location>
</feature>
<organism evidence="3 4">
    <name type="scientific">Photobacterium angustum</name>
    <dbReference type="NCBI Taxonomy" id="661"/>
    <lineage>
        <taxon>Bacteria</taxon>
        <taxon>Pseudomonadati</taxon>
        <taxon>Pseudomonadota</taxon>
        <taxon>Gammaproteobacteria</taxon>
        <taxon>Vibrionales</taxon>
        <taxon>Vibrionaceae</taxon>
        <taxon>Photobacterium</taxon>
    </lineage>
</organism>
<proteinExistence type="predicted"/>
<evidence type="ECO:0000259" key="2">
    <source>
        <dbReference type="PROSITE" id="PS51352"/>
    </source>
</evidence>
<dbReference type="EMBL" id="MSCJ01000002">
    <property type="protein sequence ID" value="PQJ64872.1"/>
    <property type="molecule type" value="Genomic_DNA"/>
</dbReference>
<dbReference type="Pfam" id="PF13899">
    <property type="entry name" value="Thioredoxin_7"/>
    <property type="match status" value="1"/>
</dbReference>
<dbReference type="SUPFAM" id="SSF52833">
    <property type="entry name" value="Thioredoxin-like"/>
    <property type="match status" value="1"/>
</dbReference>
<protein>
    <submittedName>
        <fullName evidence="3">Thiol:disulfide interchange protein</fullName>
    </submittedName>
</protein>
<dbReference type="PANTHER" id="PTHR32234">
    <property type="entry name" value="THIOL:DISULFIDE INTERCHANGE PROTEIN DSBD"/>
    <property type="match status" value="1"/>
</dbReference>
<dbReference type="GO" id="GO:0015035">
    <property type="term" value="F:protein-disulfide reductase activity"/>
    <property type="evidence" value="ECO:0007669"/>
    <property type="project" value="TreeGrafter"/>
</dbReference>
<dbReference type="InterPro" id="IPR035671">
    <property type="entry name" value="DsbD_gamma"/>
</dbReference>
<keyword evidence="1" id="KW-0472">Membrane</keyword>
<dbReference type="PROSITE" id="PS51352">
    <property type="entry name" value="THIOREDOXIN_2"/>
    <property type="match status" value="1"/>
</dbReference>
<dbReference type="PANTHER" id="PTHR32234:SF0">
    <property type="entry name" value="THIOL:DISULFIDE INTERCHANGE PROTEIN DSBD"/>
    <property type="match status" value="1"/>
</dbReference>
<dbReference type="RefSeq" id="WP_105061391.1">
    <property type="nucleotide sequence ID" value="NZ_MSCJ01000002.1"/>
</dbReference>
<dbReference type="Gene3D" id="3.40.30.10">
    <property type="entry name" value="Glutaredoxin"/>
    <property type="match status" value="1"/>
</dbReference>
<sequence length="193" mass="21447">MMLLTNYPIIMAIAIICILLSCGTLWFICRNPIPYKGLYSIGLGIIIGLCSIFLFTTIKHLERQANLTSKPTFIAIQSIDDLDIALAEAASQNKPVLLDVTADWCTPCIAYKKEVFPSPYVAKQLAKYTLLEANVTANTPQDLALMQQLNVIGFPTLLFWDNNGNQATKARVTGFMDASKFSEHLHQQALHLQ</sequence>
<dbReference type="CDD" id="cd02953">
    <property type="entry name" value="DsbDgamma"/>
    <property type="match status" value="1"/>
</dbReference>
<evidence type="ECO:0000313" key="3">
    <source>
        <dbReference type="EMBL" id="PQJ64872.1"/>
    </source>
</evidence>
<dbReference type="InterPro" id="IPR036249">
    <property type="entry name" value="Thioredoxin-like_sf"/>
</dbReference>
<dbReference type="OrthoDB" id="9811036at2"/>
<feature type="domain" description="Thioredoxin" evidence="2">
    <location>
        <begin position="64"/>
        <end position="190"/>
    </location>
</feature>